<dbReference type="GO" id="GO:0005524">
    <property type="term" value="F:ATP binding"/>
    <property type="evidence" value="ECO:0007669"/>
    <property type="project" value="UniProtKB-UniRule"/>
</dbReference>
<feature type="binding site" evidence="4">
    <location>
        <position position="52"/>
    </location>
    <ligand>
        <name>ATP</name>
        <dbReference type="ChEBI" id="CHEBI:30616"/>
    </ligand>
</feature>
<dbReference type="InterPro" id="IPR011009">
    <property type="entry name" value="Kinase-like_dom_sf"/>
</dbReference>
<dbReference type="PROSITE" id="PS00107">
    <property type="entry name" value="PROTEIN_KINASE_ATP"/>
    <property type="match status" value="1"/>
</dbReference>
<evidence type="ECO:0000256" key="3">
    <source>
        <dbReference type="ARBA" id="ARBA00022840"/>
    </source>
</evidence>
<feature type="non-terminal residue" evidence="6">
    <location>
        <position position="136"/>
    </location>
</feature>
<dbReference type="InterPro" id="IPR017441">
    <property type="entry name" value="Protein_kinase_ATP_BS"/>
</dbReference>
<dbReference type="SUPFAM" id="SSF56112">
    <property type="entry name" value="Protein kinase-like (PK-like)"/>
    <property type="match status" value="1"/>
</dbReference>
<evidence type="ECO:0000313" key="7">
    <source>
        <dbReference type="Proteomes" id="UP001497623"/>
    </source>
</evidence>
<protein>
    <recommendedName>
        <fullName evidence="1">non-specific serine/threonine protein kinase</fullName>
        <ecNumber evidence="1">2.7.11.1</ecNumber>
    </recommendedName>
</protein>
<dbReference type="EMBL" id="CAXKWB010007852">
    <property type="protein sequence ID" value="CAL4088672.1"/>
    <property type="molecule type" value="Genomic_DNA"/>
</dbReference>
<proteinExistence type="predicted"/>
<keyword evidence="7" id="KW-1185">Reference proteome</keyword>
<keyword evidence="2 4" id="KW-0547">Nucleotide-binding</keyword>
<evidence type="ECO:0000256" key="4">
    <source>
        <dbReference type="PROSITE-ProRule" id="PRU10141"/>
    </source>
</evidence>
<reference evidence="6 7" key="1">
    <citation type="submission" date="2024-05" db="EMBL/GenBank/DDBJ databases">
        <authorList>
            <person name="Wallberg A."/>
        </authorList>
    </citation>
    <scope>NUCLEOTIDE SEQUENCE [LARGE SCALE GENOMIC DNA]</scope>
</reference>
<dbReference type="FunFam" id="3.30.200.20:FF:000705">
    <property type="entry name" value="Non-specific serine/threonine protein kinase"/>
    <property type="match status" value="1"/>
</dbReference>
<dbReference type="SMART" id="SM00220">
    <property type="entry name" value="S_TKc"/>
    <property type="match status" value="1"/>
</dbReference>
<dbReference type="GO" id="GO:0004674">
    <property type="term" value="F:protein serine/threonine kinase activity"/>
    <property type="evidence" value="ECO:0007669"/>
    <property type="project" value="UniProtKB-EC"/>
</dbReference>
<dbReference type="PANTHER" id="PTHR45832">
    <property type="entry name" value="SERINE/THREONINE-PROTEIN KINASE SAMKA-RELATED-RELATED"/>
    <property type="match status" value="1"/>
</dbReference>
<dbReference type="PANTHER" id="PTHR45832:SF21">
    <property type="entry name" value="NON-SPECIFIC SERINE_THREONINE PROTEIN KINASE"/>
    <property type="match status" value="1"/>
</dbReference>
<evidence type="ECO:0000256" key="2">
    <source>
        <dbReference type="ARBA" id="ARBA00022741"/>
    </source>
</evidence>
<dbReference type="Pfam" id="PF00069">
    <property type="entry name" value="Pkinase"/>
    <property type="match status" value="1"/>
</dbReference>
<dbReference type="InterPro" id="IPR000719">
    <property type="entry name" value="Prot_kinase_dom"/>
</dbReference>
<gene>
    <name evidence="6" type="ORF">MNOR_LOCUS13609</name>
</gene>
<evidence type="ECO:0000256" key="1">
    <source>
        <dbReference type="ARBA" id="ARBA00012513"/>
    </source>
</evidence>
<keyword evidence="3 4" id="KW-0067">ATP-binding</keyword>
<dbReference type="Proteomes" id="UP001497623">
    <property type="component" value="Unassembled WGS sequence"/>
</dbReference>
<evidence type="ECO:0000259" key="5">
    <source>
        <dbReference type="PROSITE" id="PS50011"/>
    </source>
</evidence>
<feature type="domain" description="Protein kinase" evidence="5">
    <location>
        <begin position="23"/>
        <end position="136"/>
    </location>
</feature>
<comment type="caution">
    <text evidence="6">The sequence shown here is derived from an EMBL/GenBank/DDBJ whole genome shotgun (WGS) entry which is preliminary data.</text>
</comment>
<sequence length="136" mass="15260">MSDEEVMAALEEICTKNNPEDLYIRDKELGAGASGTVFIAREKSTGKRVAVKDIDLDKQPKKELILTEIKVMRDLNHENLVNFLDVFLLNNHLWVVMELLDGGPLTDVVTETVMKETQIAAVSLMSLRGINYLHSC</sequence>
<dbReference type="InterPro" id="IPR051931">
    <property type="entry name" value="PAK3-like"/>
</dbReference>
<accession>A0AAV2QP18</accession>
<dbReference type="PROSITE" id="PS50011">
    <property type="entry name" value="PROTEIN_KINASE_DOM"/>
    <property type="match status" value="1"/>
</dbReference>
<dbReference type="EC" id="2.7.11.1" evidence="1"/>
<name>A0AAV2QP18_MEGNR</name>
<dbReference type="AlphaFoldDB" id="A0AAV2QP18"/>
<organism evidence="6 7">
    <name type="scientific">Meganyctiphanes norvegica</name>
    <name type="common">Northern krill</name>
    <name type="synonym">Thysanopoda norvegica</name>
    <dbReference type="NCBI Taxonomy" id="48144"/>
    <lineage>
        <taxon>Eukaryota</taxon>
        <taxon>Metazoa</taxon>
        <taxon>Ecdysozoa</taxon>
        <taxon>Arthropoda</taxon>
        <taxon>Crustacea</taxon>
        <taxon>Multicrustacea</taxon>
        <taxon>Malacostraca</taxon>
        <taxon>Eumalacostraca</taxon>
        <taxon>Eucarida</taxon>
        <taxon>Euphausiacea</taxon>
        <taxon>Euphausiidae</taxon>
        <taxon>Meganyctiphanes</taxon>
    </lineage>
</organism>
<evidence type="ECO:0000313" key="6">
    <source>
        <dbReference type="EMBL" id="CAL4088672.1"/>
    </source>
</evidence>
<dbReference type="Gene3D" id="3.30.200.20">
    <property type="entry name" value="Phosphorylase Kinase, domain 1"/>
    <property type="match status" value="1"/>
</dbReference>